<dbReference type="AlphaFoldDB" id="A0A8H7NPI9"/>
<sequence>MQWKSTPGYKVRLESQIAAAQGLDTRTRIRNRSGAHPGRLTEPSFYRKSCENKVSKPVGTVSEGLGERELLEKKTSMAWRSHILTNRLFPLPKPHRFGGDVESLAIGE</sequence>
<name>A0A8H7NPI9_BIOOC</name>
<dbReference type="Proteomes" id="UP000616885">
    <property type="component" value="Unassembled WGS sequence"/>
</dbReference>
<reference evidence="1" key="1">
    <citation type="submission" date="2020-10" db="EMBL/GenBank/DDBJ databases">
        <title>High-Quality Genome Resource of Clonostachys rosea strain S41 by Oxford Nanopore Long-Read Sequencing.</title>
        <authorList>
            <person name="Wang H."/>
        </authorList>
    </citation>
    <scope>NUCLEOTIDE SEQUENCE</scope>
    <source>
        <strain evidence="1">S41</strain>
    </source>
</reference>
<proteinExistence type="predicted"/>
<dbReference type="EMBL" id="JADCTT010000001">
    <property type="protein sequence ID" value="KAF9759390.1"/>
    <property type="molecule type" value="Genomic_DNA"/>
</dbReference>
<organism evidence="1 2">
    <name type="scientific">Bionectria ochroleuca</name>
    <name type="common">Gliocladium roseum</name>
    <dbReference type="NCBI Taxonomy" id="29856"/>
    <lineage>
        <taxon>Eukaryota</taxon>
        <taxon>Fungi</taxon>
        <taxon>Dikarya</taxon>
        <taxon>Ascomycota</taxon>
        <taxon>Pezizomycotina</taxon>
        <taxon>Sordariomycetes</taxon>
        <taxon>Hypocreomycetidae</taxon>
        <taxon>Hypocreales</taxon>
        <taxon>Bionectriaceae</taxon>
        <taxon>Clonostachys</taxon>
    </lineage>
</organism>
<evidence type="ECO:0000313" key="1">
    <source>
        <dbReference type="EMBL" id="KAF9759390.1"/>
    </source>
</evidence>
<comment type="caution">
    <text evidence="1">The sequence shown here is derived from an EMBL/GenBank/DDBJ whole genome shotgun (WGS) entry which is preliminary data.</text>
</comment>
<accession>A0A8H7NPI9</accession>
<protein>
    <submittedName>
        <fullName evidence="1">Uncharacterized protein</fullName>
    </submittedName>
</protein>
<evidence type="ECO:0000313" key="2">
    <source>
        <dbReference type="Proteomes" id="UP000616885"/>
    </source>
</evidence>
<gene>
    <name evidence="1" type="ORF">IM811_001084</name>
</gene>